<name>A0A4S4KYI6_9AGAM</name>
<reference evidence="2 3" key="1">
    <citation type="submission" date="2019-02" db="EMBL/GenBank/DDBJ databases">
        <title>Genome sequencing of the rare red list fungi Phellinidium pouzarii.</title>
        <authorList>
            <person name="Buettner E."/>
            <person name="Kellner H."/>
        </authorList>
    </citation>
    <scope>NUCLEOTIDE SEQUENCE [LARGE SCALE GENOMIC DNA]</scope>
    <source>
        <strain evidence="2 3">DSM 108285</strain>
    </source>
</reference>
<feature type="compositionally biased region" description="Polar residues" evidence="1">
    <location>
        <begin position="1"/>
        <end position="11"/>
    </location>
</feature>
<evidence type="ECO:0000313" key="3">
    <source>
        <dbReference type="Proteomes" id="UP000308199"/>
    </source>
</evidence>
<sequence>MATATQQSNTVLVPETQAPTGTAQGGYASYAQAANVAANITQPKGGKAKSPSQQQQRKPVIPHAKAVTKNPTFVVSFKGHPLPVAGRLTDRGLLDGIRQVISTMPTASSLVVLSARWNLKGNAVIIFANTPNHADIINQHGGNITRYVARGYEVDHGRVQPCLELQVSMVPTRPTLGEEVYTPDELLAELRVNNLFRSVEFFHLPSYTKKLGDMNLDLLFCPITFSVTDPVGKYADKANST</sequence>
<feature type="region of interest" description="Disordered" evidence="1">
    <location>
        <begin position="42"/>
        <end position="61"/>
    </location>
</feature>
<keyword evidence="3" id="KW-1185">Reference proteome</keyword>
<gene>
    <name evidence="2" type="ORF">EW145_g5863</name>
</gene>
<feature type="region of interest" description="Disordered" evidence="1">
    <location>
        <begin position="1"/>
        <end position="24"/>
    </location>
</feature>
<proteinExistence type="predicted"/>
<evidence type="ECO:0000256" key="1">
    <source>
        <dbReference type="SAM" id="MobiDB-lite"/>
    </source>
</evidence>
<dbReference type="Proteomes" id="UP000308199">
    <property type="component" value="Unassembled WGS sequence"/>
</dbReference>
<protein>
    <submittedName>
        <fullName evidence="2">Uncharacterized protein</fullName>
    </submittedName>
</protein>
<dbReference type="EMBL" id="SGPK01000391">
    <property type="protein sequence ID" value="THH03969.1"/>
    <property type="molecule type" value="Genomic_DNA"/>
</dbReference>
<comment type="caution">
    <text evidence="2">The sequence shown here is derived from an EMBL/GenBank/DDBJ whole genome shotgun (WGS) entry which is preliminary data.</text>
</comment>
<dbReference type="AlphaFoldDB" id="A0A4S4KYI6"/>
<evidence type="ECO:0000313" key="2">
    <source>
        <dbReference type="EMBL" id="THH03969.1"/>
    </source>
</evidence>
<organism evidence="2 3">
    <name type="scientific">Phellinidium pouzarii</name>
    <dbReference type="NCBI Taxonomy" id="167371"/>
    <lineage>
        <taxon>Eukaryota</taxon>
        <taxon>Fungi</taxon>
        <taxon>Dikarya</taxon>
        <taxon>Basidiomycota</taxon>
        <taxon>Agaricomycotina</taxon>
        <taxon>Agaricomycetes</taxon>
        <taxon>Hymenochaetales</taxon>
        <taxon>Hymenochaetaceae</taxon>
        <taxon>Phellinidium</taxon>
    </lineage>
</organism>
<accession>A0A4S4KYI6</accession>